<evidence type="ECO:0000259" key="11">
    <source>
        <dbReference type="PROSITE" id="PS52029"/>
    </source>
</evidence>
<dbReference type="SMART" id="SM00257">
    <property type="entry name" value="LysM"/>
    <property type="match status" value="1"/>
</dbReference>
<feature type="domain" description="L,D-TPase catalytic" evidence="11">
    <location>
        <begin position="105"/>
        <end position="234"/>
    </location>
</feature>
<keyword evidence="3" id="KW-0328">Glycosyltransferase</keyword>
<dbReference type="Gene3D" id="3.10.350.10">
    <property type="entry name" value="LysM domain"/>
    <property type="match status" value="1"/>
</dbReference>
<dbReference type="eggNOG" id="COG1376">
    <property type="taxonomic scope" value="Bacteria"/>
</dbReference>
<dbReference type="InterPro" id="IPR050979">
    <property type="entry name" value="LD-transpeptidase"/>
</dbReference>
<dbReference type="AlphaFoldDB" id="F2NGH1"/>
<comment type="similarity">
    <text evidence="2">Belongs to the YkuD family.</text>
</comment>
<dbReference type="GO" id="GO:0071555">
    <property type="term" value="P:cell wall organization"/>
    <property type="evidence" value="ECO:0007669"/>
    <property type="project" value="UniProtKB-UniRule"/>
</dbReference>
<keyword evidence="4" id="KW-0808">Transferase</keyword>
<dbReference type="KEGG" id="dao:Desac_0704"/>
<keyword evidence="5" id="KW-0378">Hydrolase</keyword>
<sequence length="314" mass="35109">MSRFCLQIVLLFILGLTLPASASGPFDIRLPVPGQTFDLNARTVVGQGQSYTIQKGDNLLDIARNYGLGYMELGNIYRHWDPFLPPVGAEIVVPTTWIVPDHPEHPIIVNTGEMRLYFFTDNFTKVITYPIGMGVLDFKTPTGVFKVTEKKTNPPWFVPKTLQAKYGMSVMESGPDNPLGKYKLTLSWGDYGIHGTSQPFGVGRLVSHGCTRMYPEHIEKLFPLVKVGTSVEYIYEPVMIGVRNGRIYLSVNQDFYHRLPDMLTYTLGRLKAAQVAGLVNMMKVLKVVEERFGVPEEVSKTGSDMVSRTPAGRN</sequence>
<evidence type="ECO:0000313" key="13">
    <source>
        <dbReference type="Proteomes" id="UP000000483"/>
    </source>
</evidence>
<dbReference type="GO" id="GO:0005576">
    <property type="term" value="C:extracellular region"/>
    <property type="evidence" value="ECO:0007669"/>
    <property type="project" value="TreeGrafter"/>
</dbReference>
<evidence type="ECO:0000256" key="5">
    <source>
        <dbReference type="ARBA" id="ARBA00022801"/>
    </source>
</evidence>
<dbReference type="PANTHER" id="PTHR30582:SF24">
    <property type="entry name" value="L,D-TRANSPEPTIDASE ERFK_SRFK-RELATED"/>
    <property type="match status" value="1"/>
</dbReference>
<organism evidence="12 13">
    <name type="scientific">Desulfobacca acetoxidans (strain ATCC 700848 / DSM 11109 / ASRB2)</name>
    <dbReference type="NCBI Taxonomy" id="880072"/>
    <lineage>
        <taxon>Bacteria</taxon>
        <taxon>Pseudomonadati</taxon>
        <taxon>Thermodesulfobacteriota</taxon>
        <taxon>Desulfobaccia</taxon>
        <taxon>Desulfobaccales</taxon>
        <taxon>Desulfobaccaceae</taxon>
        <taxon>Desulfobacca</taxon>
    </lineage>
</organism>
<dbReference type="GO" id="GO:0018104">
    <property type="term" value="P:peptidoglycan-protein cross-linking"/>
    <property type="evidence" value="ECO:0007669"/>
    <property type="project" value="TreeGrafter"/>
</dbReference>
<gene>
    <name evidence="12" type="ordered locus">Desac_0704</name>
</gene>
<dbReference type="Proteomes" id="UP000000483">
    <property type="component" value="Chromosome"/>
</dbReference>
<name>F2NGH1_DESAR</name>
<dbReference type="PROSITE" id="PS52029">
    <property type="entry name" value="LD_TPASE"/>
    <property type="match status" value="1"/>
</dbReference>
<evidence type="ECO:0000313" key="12">
    <source>
        <dbReference type="EMBL" id="AEB08584.1"/>
    </source>
</evidence>
<reference evidence="12 13" key="1">
    <citation type="journal article" date="2011" name="Stand. Genomic Sci.">
        <title>Complete genome sequence of the acetate-degrading sulfate reducer Desulfobacca acetoxidans type strain (ASRB2).</title>
        <authorList>
            <person name="Goker M."/>
            <person name="Teshima H."/>
            <person name="Lapidus A."/>
            <person name="Nolan M."/>
            <person name="Lucas S."/>
            <person name="Hammon N."/>
            <person name="Deshpande S."/>
            <person name="Cheng J.F."/>
            <person name="Tapia R."/>
            <person name="Han C."/>
            <person name="Goodwin L."/>
            <person name="Pitluck S."/>
            <person name="Huntemann M."/>
            <person name="Liolios K."/>
            <person name="Ivanova N."/>
            <person name="Pagani I."/>
            <person name="Mavromatis K."/>
            <person name="Ovchinikova G."/>
            <person name="Pati A."/>
            <person name="Chen A."/>
            <person name="Palaniappan K."/>
            <person name="Land M."/>
            <person name="Hauser L."/>
            <person name="Brambilla E.M."/>
            <person name="Rohde M."/>
            <person name="Spring S."/>
            <person name="Detter J.C."/>
            <person name="Woyke T."/>
            <person name="Bristow J."/>
            <person name="Eisen J.A."/>
            <person name="Markowitz V."/>
            <person name="Hugenholtz P."/>
            <person name="Kyrpides N.C."/>
            <person name="Klenk H.P."/>
        </authorList>
    </citation>
    <scope>NUCLEOTIDE SEQUENCE [LARGE SCALE GENOMIC DNA]</scope>
    <source>
        <strain evidence="13">ATCC 700848 / DSM 11109 / ASRB2</strain>
    </source>
</reference>
<dbReference type="InterPro" id="IPR018392">
    <property type="entry name" value="LysM"/>
</dbReference>
<comment type="pathway">
    <text evidence="1 9">Cell wall biogenesis; peptidoglycan biosynthesis.</text>
</comment>
<dbReference type="GO" id="GO:0071972">
    <property type="term" value="F:peptidoglycan L,D-transpeptidase activity"/>
    <property type="evidence" value="ECO:0007669"/>
    <property type="project" value="TreeGrafter"/>
</dbReference>
<dbReference type="CDD" id="cd00118">
    <property type="entry name" value="LysM"/>
    <property type="match status" value="1"/>
</dbReference>
<feature type="chain" id="PRO_5003283771" evidence="10">
    <location>
        <begin position="23"/>
        <end position="314"/>
    </location>
</feature>
<keyword evidence="7 9" id="KW-0573">Peptidoglycan synthesis</keyword>
<dbReference type="HOGENOM" id="CLU_046834_1_0_7"/>
<reference evidence="13" key="2">
    <citation type="submission" date="2011-03" db="EMBL/GenBank/DDBJ databases">
        <title>The complete genome of Desulfobacca acetoxidans DSM 11109.</title>
        <authorList>
            <consortium name="US DOE Joint Genome Institute (JGI-PGF)"/>
            <person name="Lucas S."/>
            <person name="Copeland A."/>
            <person name="Lapidus A."/>
            <person name="Bruce D."/>
            <person name="Goodwin L."/>
            <person name="Pitluck S."/>
            <person name="Peters L."/>
            <person name="Kyrpides N."/>
            <person name="Mavromatis K."/>
            <person name="Ivanova N."/>
            <person name="Ovchinnikova G."/>
            <person name="Teshima H."/>
            <person name="Detter J.C."/>
            <person name="Han C."/>
            <person name="Land M."/>
            <person name="Hauser L."/>
            <person name="Markowitz V."/>
            <person name="Cheng J.-F."/>
            <person name="Hugenholtz P."/>
            <person name="Woyke T."/>
            <person name="Wu D."/>
            <person name="Spring S."/>
            <person name="Schueler E."/>
            <person name="Brambilla E."/>
            <person name="Klenk H.-P."/>
            <person name="Eisen J.A."/>
        </authorList>
    </citation>
    <scope>NUCLEOTIDE SEQUENCE [LARGE SCALE GENOMIC DNA]</scope>
    <source>
        <strain evidence="13">ATCC 700848 / DSM 11109 / ASRB2</strain>
    </source>
</reference>
<proteinExistence type="inferred from homology"/>
<evidence type="ECO:0000256" key="4">
    <source>
        <dbReference type="ARBA" id="ARBA00022679"/>
    </source>
</evidence>
<evidence type="ECO:0000256" key="9">
    <source>
        <dbReference type="PROSITE-ProRule" id="PRU01373"/>
    </source>
</evidence>
<evidence type="ECO:0000256" key="1">
    <source>
        <dbReference type="ARBA" id="ARBA00004752"/>
    </source>
</evidence>
<dbReference type="OrthoDB" id="9787225at2"/>
<protein>
    <submittedName>
        <fullName evidence="12">ErfK/YbiS/YcfS/YnhG family protein</fullName>
    </submittedName>
</protein>
<dbReference type="UniPathway" id="UPA00219"/>
<evidence type="ECO:0000256" key="6">
    <source>
        <dbReference type="ARBA" id="ARBA00022960"/>
    </source>
</evidence>
<dbReference type="InterPro" id="IPR038063">
    <property type="entry name" value="Transpep_catalytic_dom"/>
</dbReference>
<dbReference type="GO" id="GO:0008360">
    <property type="term" value="P:regulation of cell shape"/>
    <property type="evidence" value="ECO:0007669"/>
    <property type="project" value="UniProtKB-UniRule"/>
</dbReference>
<dbReference type="InterPro" id="IPR005490">
    <property type="entry name" value="LD_TPept_cat_dom"/>
</dbReference>
<dbReference type="GO" id="GO:0016757">
    <property type="term" value="F:glycosyltransferase activity"/>
    <property type="evidence" value="ECO:0007669"/>
    <property type="project" value="UniProtKB-KW"/>
</dbReference>
<evidence type="ECO:0000256" key="8">
    <source>
        <dbReference type="ARBA" id="ARBA00023316"/>
    </source>
</evidence>
<accession>F2NGH1</accession>
<keyword evidence="6 9" id="KW-0133">Cell shape</keyword>
<dbReference type="InterPro" id="IPR036779">
    <property type="entry name" value="LysM_dom_sf"/>
</dbReference>
<evidence type="ECO:0000256" key="3">
    <source>
        <dbReference type="ARBA" id="ARBA00022676"/>
    </source>
</evidence>
<evidence type="ECO:0000256" key="7">
    <source>
        <dbReference type="ARBA" id="ARBA00022984"/>
    </source>
</evidence>
<dbReference type="Gene3D" id="2.40.440.10">
    <property type="entry name" value="L,D-transpeptidase catalytic domain-like"/>
    <property type="match status" value="1"/>
</dbReference>
<dbReference type="SUPFAM" id="SSF141523">
    <property type="entry name" value="L,D-transpeptidase catalytic domain-like"/>
    <property type="match status" value="1"/>
</dbReference>
<dbReference type="Pfam" id="PF03734">
    <property type="entry name" value="YkuD"/>
    <property type="match status" value="1"/>
</dbReference>
<feature type="active site" description="Proton donor/acceptor" evidence="9">
    <location>
        <position position="194"/>
    </location>
</feature>
<dbReference type="RefSeq" id="WP_013705697.1">
    <property type="nucleotide sequence ID" value="NC_015388.1"/>
</dbReference>
<dbReference type="STRING" id="880072.Desac_0704"/>
<feature type="active site" description="Nucleophile" evidence="9">
    <location>
        <position position="210"/>
    </location>
</feature>
<dbReference type="PANTHER" id="PTHR30582">
    <property type="entry name" value="L,D-TRANSPEPTIDASE"/>
    <property type="match status" value="1"/>
</dbReference>
<dbReference type="EMBL" id="CP002629">
    <property type="protein sequence ID" value="AEB08584.1"/>
    <property type="molecule type" value="Genomic_DNA"/>
</dbReference>
<keyword evidence="13" id="KW-1185">Reference proteome</keyword>
<evidence type="ECO:0000256" key="10">
    <source>
        <dbReference type="SAM" id="SignalP"/>
    </source>
</evidence>
<dbReference type="CDD" id="cd16913">
    <property type="entry name" value="YkuD_like"/>
    <property type="match status" value="1"/>
</dbReference>
<keyword evidence="8 9" id="KW-0961">Cell wall biogenesis/degradation</keyword>
<keyword evidence="10" id="KW-0732">Signal</keyword>
<feature type="signal peptide" evidence="10">
    <location>
        <begin position="1"/>
        <end position="22"/>
    </location>
</feature>
<evidence type="ECO:0000256" key="2">
    <source>
        <dbReference type="ARBA" id="ARBA00005992"/>
    </source>
</evidence>